<dbReference type="AlphaFoldDB" id="A0A0L0FUL6"/>
<dbReference type="InterPro" id="IPR011990">
    <property type="entry name" value="TPR-like_helical_dom_sf"/>
</dbReference>
<evidence type="ECO:0000313" key="3">
    <source>
        <dbReference type="Proteomes" id="UP000054560"/>
    </source>
</evidence>
<dbReference type="Proteomes" id="UP000054560">
    <property type="component" value="Unassembled WGS sequence"/>
</dbReference>
<proteinExistence type="predicted"/>
<reference evidence="2 3" key="1">
    <citation type="submission" date="2011-02" db="EMBL/GenBank/DDBJ databases">
        <title>The Genome Sequence of Sphaeroforma arctica JP610.</title>
        <authorList>
            <consortium name="The Broad Institute Genome Sequencing Platform"/>
            <person name="Russ C."/>
            <person name="Cuomo C."/>
            <person name="Young S.K."/>
            <person name="Zeng Q."/>
            <person name="Gargeya S."/>
            <person name="Alvarado L."/>
            <person name="Berlin A."/>
            <person name="Chapman S.B."/>
            <person name="Chen Z."/>
            <person name="Freedman E."/>
            <person name="Gellesch M."/>
            <person name="Goldberg J."/>
            <person name="Griggs A."/>
            <person name="Gujja S."/>
            <person name="Heilman E."/>
            <person name="Heiman D."/>
            <person name="Howarth C."/>
            <person name="Mehta T."/>
            <person name="Neiman D."/>
            <person name="Pearson M."/>
            <person name="Roberts A."/>
            <person name="Saif S."/>
            <person name="Shea T."/>
            <person name="Shenoy N."/>
            <person name="Sisk P."/>
            <person name="Stolte C."/>
            <person name="Sykes S."/>
            <person name="White J."/>
            <person name="Yandava C."/>
            <person name="Burger G."/>
            <person name="Gray M.W."/>
            <person name="Holland P.W.H."/>
            <person name="King N."/>
            <person name="Lang F.B.F."/>
            <person name="Roger A.J."/>
            <person name="Ruiz-Trillo I."/>
            <person name="Haas B."/>
            <person name="Nusbaum C."/>
            <person name="Birren B."/>
        </authorList>
    </citation>
    <scope>NUCLEOTIDE SEQUENCE [LARGE SCALE GENOMIC DNA]</scope>
    <source>
        <strain evidence="2 3">JP610</strain>
    </source>
</reference>
<keyword evidence="1" id="KW-1133">Transmembrane helix</keyword>
<gene>
    <name evidence="2" type="ORF">SARC_08002</name>
</gene>
<evidence type="ECO:0000313" key="2">
    <source>
        <dbReference type="EMBL" id="KNC79603.1"/>
    </source>
</evidence>
<keyword evidence="1" id="KW-0472">Membrane</keyword>
<evidence type="ECO:0000256" key="1">
    <source>
        <dbReference type="SAM" id="Phobius"/>
    </source>
</evidence>
<dbReference type="SUPFAM" id="SSF48452">
    <property type="entry name" value="TPR-like"/>
    <property type="match status" value="1"/>
</dbReference>
<name>A0A0L0FUL6_9EUKA</name>
<dbReference type="GeneID" id="25908506"/>
<dbReference type="EMBL" id="KQ242275">
    <property type="protein sequence ID" value="KNC79603.1"/>
    <property type="molecule type" value="Genomic_DNA"/>
</dbReference>
<protein>
    <submittedName>
        <fullName evidence="2">Uncharacterized protein</fullName>
    </submittedName>
</protein>
<keyword evidence="3" id="KW-1185">Reference proteome</keyword>
<dbReference type="RefSeq" id="XP_014153505.1">
    <property type="nucleotide sequence ID" value="XM_014298030.1"/>
</dbReference>
<accession>A0A0L0FUL6</accession>
<keyword evidence="1" id="KW-0812">Transmembrane</keyword>
<sequence length="158" mass="18137">MCSYHAQTFLAVECLRKCLYYDAEHVDAMLQLARIMRRSGYISDCLTILNEAVRVGKTFDVRVQILLAETLIELDKREEALDVLNRIQDNTQEIQEIDEEYLIVLTTNALVLSVCLFISSSAIAFVYLRFNGRVKENERTAKALKKAIKRQQSNSSLQ</sequence>
<feature type="transmembrane region" description="Helical" evidence="1">
    <location>
        <begin position="101"/>
        <end position="128"/>
    </location>
</feature>
<dbReference type="Gene3D" id="1.25.40.10">
    <property type="entry name" value="Tetratricopeptide repeat domain"/>
    <property type="match status" value="1"/>
</dbReference>
<organism evidence="2 3">
    <name type="scientific">Sphaeroforma arctica JP610</name>
    <dbReference type="NCBI Taxonomy" id="667725"/>
    <lineage>
        <taxon>Eukaryota</taxon>
        <taxon>Ichthyosporea</taxon>
        <taxon>Ichthyophonida</taxon>
        <taxon>Sphaeroforma</taxon>
    </lineage>
</organism>